<proteinExistence type="predicted"/>
<reference evidence="3" key="2">
    <citation type="submission" date="2020-04" db="EMBL/GenBank/DDBJ databases">
        <authorList>
            <consortium name="NCBI Genome Project"/>
        </authorList>
    </citation>
    <scope>NUCLEOTIDE SEQUENCE</scope>
    <source>
        <strain evidence="3">CBS 342.82</strain>
    </source>
</reference>
<evidence type="ECO:0000313" key="3">
    <source>
        <dbReference type="RefSeq" id="XP_033456833.1"/>
    </source>
</evidence>
<organism evidence="3">
    <name type="scientific">Dissoconium aciculare CBS 342.82</name>
    <dbReference type="NCBI Taxonomy" id="1314786"/>
    <lineage>
        <taxon>Eukaryota</taxon>
        <taxon>Fungi</taxon>
        <taxon>Dikarya</taxon>
        <taxon>Ascomycota</taxon>
        <taxon>Pezizomycotina</taxon>
        <taxon>Dothideomycetes</taxon>
        <taxon>Dothideomycetidae</taxon>
        <taxon>Mycosphaerellales</taxon>
        <taxon>Dissoconiaceae</taxon>
        <taxon>Dissoconium</taxon>
    </lineage>
</organism>
<dbReference type="AlphaFoldDB" id="A0A6J3LYT6"/>
<accession>A0A6J3LYT6</accession>
<feature type="region of interest" description="Disordered" evidence="1">
    <location>
        <begin position="1"/>
        <end position="24"/>
    </location>
</feature>
<dbReference type="GeneID" id="54366542"/>
<gene>
    <name evidence="3" type="ORF">K489DRAFT_58928</name>
</gene>
<reference evidence="3" key="3">
    <citation type="submission" date="2025-08" db="UniProtKB">
        <authorList>
            <consortium name="RefSeq"/>
        </authorList>
    </citation>
    <scope>IDENTIFICATION</scope>
    <source>
        <strain evidence="3">CBS 342.82</strain>
    </source>
</reference>
<dbReference type="Proteomes" id="UP000504637">
    <property type="component" value="Unplaced"/>
</dbReference>
<evidence type="ECO:0000256" key="1">
    <source>
        <dbReference type="SAM" id="MobiDB-lite"/>
    </source>
</evidence>
<dbReference type="RefSeq" id="XP_033456833.1">
    <property type="nucleotide sequence ID" value="XM_033608742.1"/>
</dbReference>
<name>A0A6J3LYT6_9PEZI</name>
<evidence type="ECO:0000313" key="2">
    <source>
        <dbReference type="Proteomes" id="UP000504637"/>
    </source>
</evidence>
<reference evidence="3" key="1">
    <citation type="submission" date="2020-01" db="EMBL/GenBank/DDBJ databases">
        <authorList>
            <consortium name="DOE Joint Genome Institute"/>
            <person name="Haridas S."/>
            <person name="Albert R."/>
            <person name="Binder M."/>
            <person name="Bloem J."/>
            <person name="Labutti K."/>
            <person name="Salamov A."/>
            <person name="Andreopoulos B."/>
            <person name="Baker S.E."/>
            <person name="Barry K."/>
            <person name="Bills G."/>
            <person name="Bluhm B.H."/>
            <person name="Cannon C."/>
            <person name="Castanera R."/>
            <person name="Culley D.E."/>
            <person name="Daum C."/>
            <person name="Ezra D."/>
            <person name="Gonzalez J.B."/>
            <person name="Henrissat B."/>
            <person name="Kuo A."/>
            <person name="Liang C."/>
            <person name="Lipzen A."/>
            <person name="Lutzoni F."/>
            <person name="Magnuson J."/>
            <person name="Mondo S."/>
            <person name="Nolan M."/>
            <person name="Ohm R."/>
            <person name="Pangilinan J."/>
            <person name="Park H.-J."/>
            <person name="Ramirez L."/>
            <person name="Alfaro M."/>
            <person name="Sun H."/>
            <person name="Tritt A."/>
            <person name="Yoshinaga Y."/>
            <person name="Zwiers L.-H."/>
            <person name="Turgeon B.G."/>
            <person name="Goodwin S.B."/>
            <person name="Spatafora J.W."/>
            <person name="Crous P.W."/>
            <person name="Grigoriev I.V."/>
        </authorList>
    </citation>
    <scope>NUCLEOTIDE SEQUENCE</scope>
    <source>
        <strain evidence="3">CBS 342.82</strain>
    </source>
</reference>
<protein>
    <submittedName>
        <fullName evidence="3">Uncharacterized protein</fullName>
    </submittedName>
</protein>
<keyword evidence="2" id="KW-1185">Reference proteome</keyword>
<sequence length="139" mass="15170">MGAERAGDVGARASREDRDPCASVSGHPSCHRGCQRYIGNEHNGWSIPPPPMLSPAQCGRLNHVCLIFSRLNASGHQPPTTCRPFSLHLRYVIERRAVQLSSIVKYGEILPCNAGLRLRTLLASNQAMSCSSDDVWGDC</sequence>